<dbReference type="Gene3D" id="3.60.21.10">
    <property type="match status" value="1"/>
</dbReference>
<name>A0A4U1CSB4_9SPHI</name>
<dbReference type="PANTHER" id="PTHR46546">
    <property type="entry name" value="SHEWANELLA-LIKE PROTEIN PHOSPHATASE 1"/>
    <property type="match status" value="1"/>
</dbReference>
<evidence type="ECO:0000259" key="2">
    <source>
        <dbReference type="Pfam" id="PF00578"/>
    </source>
</evidence>
<dbReference type="EMBL" id="SWBQ01000001">
    <property type="protein sequence ID" value="TKC08618.1"/>
    <property type="molecule type" value="Genomic_DNA"/>
</dbReference>
<dbReference type="InterPro" id="IPR000866">
    <property type="entry name" value="AhpC/TSA"/>
</dbReference>
<accession>A0A4U1CSB4</accession>
<dbReference type="InterPro" id="IPR029052">
    <property type="entry name" value="Metallo-depent_PP-like"/>
</dbReference>
<dbReference type="Pfam" id="PF00578">
    <property type="entry name" value="AhpC-TSA"/>
    <property type="match status" value="1"/>
</dbReference>
<dbReference type="RefSeq" id="WP_169304290.1">
    <property type="nucleotide sequence ID" value="NZ_SWBQ01000001.1"/>
</dbReference>
<evidence type="ECO:0000313" key="4">
    <source>
        <dbReference type="Proteomes" id="UP000307244"/>
    </source>
</evidence>
<dbReference type="SUPFAM" id="SSF56300">
    <property type="entry name" value="Metallo-dependent phosphatases"/>
    <property type="match status" value="1"/>
</dbReference>
<dbReference type="InterPro" id="IPR004843">
    <property type="entry name" value="Calcineurin-like_PHP"/>
</dbReference>
<feature type="domain" description="Alkyl hydroperoxide reductase subunit C/ Thiol specific antioxidant" evidence="2">
    <location>
        <begin position="357"/>
        <end position="433"/>
    </location>
</feature>
<comment type="caution">
    <text evidence="3">The sequence shown here is derived from an EMBL/GenBank/DDBJ whole genome shotgun (WGS) entry which is preliminary data.</text>
</comment>
<dbReference type="GO" id="GO:0016787">
    <property type="term" value="F:hydrolase activity"/>
    <property type="evidence" value="ECO:0007669"/>
    <property type="project" value="InterPro"/>
</dbReference>
<dbReference type="Pfam" id="PF00149">
    <property type="entry name" value="Metallophos"/>
    <property type="match status" value="1"/>
</dbReference>
<dbReference type="PANTHER" id="PTHR46546:SF4">
    <property type="entry name" value="SHEWANELLA-LIKE PROTEIN PHOSPHATASE 1"/>
    <property type="match status" value="1"/>
</dbReference>
<dbReference type="Gene3D" id="3.40.30.10">
    <property type="entry name" value="Glutaredoxin"/>
    <property type="match status" value="1"/>
</dbReference>
<dbReference type="GO" id="GO:0016209">
    <property type="term" value="F:antioxidant activity"/>
    <property type="evidence" value="ECO:0007669"/>
    <property type="project" value="InterPro"/>
</dbReference>
<dbReference type="AlphaFoldDB" id="A0A4U1CSB4"/>
<feature type="domain" description="Calcineurin-like phosphoesterase" evidence="1">
    <location>
        <begin position="599"/>
        <end position="827"/>
    </location>
</feature>
<protein>
    <submittedName>
        <fullName evidence="3">Redoxin domain-containing protein</fullName>
    </submittedName>
</protein>
<gene>
    <name evidence="3" type="ORF">FA047_00520</name>
</gene>
<evidence type="ECO:0000313" key="3">
    <source>
        <dbReference type="EMBL" id="TKC08618.1"/>
    </source>
</evidence>
<dbReference type="Proteomes" id="UP000307244">
    <property type="component" value="Unassembled WGS sequence"/>
</dbReference>
<dbReference type="SUPFAM" id="SSF52833">
    <property type="entry name" value="Thioredoxin-like"/>
    <property type="match status" value="1"/>
</dbReference>
<reference evidence="3 4" key="1">
    <citation type="submission" date="2019-04" db="EMBL/GenBank/DDBJ databases">
        <title>Pedobacter sp. RP-3-15 sp. nov., isolated from Arctic soil.</title>
        <authorList>
            <person name="Dahal R.H."/>
            <person name="Kim D.-U."/>
        </authorList>
    </citation>
    <scope>NUCLEOTIDE SEQUENCE [LARGE SCALE GENOMIC DNA]</scope>
    <source>
        <strain evidence="3 4">RP-3-15</strain>
    </source>
</reference>
<organism evidence="3 4">
    <name type="scientific">Pedobacter frigoris</name>
    <dbReference type="NCBI Taxonomy" id="2571272"/>
    <lineage>
        <taxon>Bacteria</taxon>
        <taxon>Pseudomonadati</taxon>
        <taxon>Bacteroidota</taxon>
        <taxon>Sphingobacteriia</taxon>
        <taxon>Sphingobacteriales</taxon>
        <taxon>Sphingobacteriaceae</taxon>
        <taxon>Pedobacter</taxon>
    </lineage>
</organism>
<dbReference type="InterPro" id="IPR036249">
    <property type="entry name" value="Thioredoxin-like_sf"/>
</dbReference>
<evidence type="ECO:0000259" key="1">
    <source>
        <dbReference type="Pfam" id="PF00149"/>
    </source>
</evidence>
<sequence length="880" mass="100772">MRTSYRLLGVLILLVCFYHTLSAQKKSNLNGSAIVVEFHLPADYKKDSMKVDTGSFIKFVHVISYRPIDKEIKNGYVKFRFPGHGPLYINLSEVLGKSYNYTLFEPGDSVQIRYDKKGTRFTGKGAEKFRLLEEVKINMSKLSLPANPKLSVIASLKDYQEWHLYLNRKLLLIDSLFEDYKKLISPFIYAYLKVTEIADVEYQRLHKFGLLVNKASVLGLSGEKLGQIFDSTLNSGSTSWVHTYSGKALNSYYFYDFIRRSVERKYNFDYAHDSLKNASRKTAYWNFAKKIYKGNVLQSVQVFLLTEGGLKTHTLKDGSTPEIEYLLNEFYKLPGYPEYKAYVRDYEQMIRAWVIHVGGNSPDFALQDGNGQSYGKKDFEGKLVLLNFFDDSKECSRMKVALRKVSRVFQQDSNVIFLNISTEKNKTVWQNSLSGVNTPVKNLIELYTNGQGKMHPVLNYYNIRDYPKFNFKAFPAVFMLNNKGEFLYNGEFGRAHGGALRRHANRLFPDPRKDNGQALIGDIYEQLALMQDGPYVFHGKEGITAYSMNSSTVTELKYPAKRGIGITIGTDDLRKNFPVQLKTKLTLEPSVTATRPEKLFVLSDIEGEFEAFRKLLQANKIIDSDFNWTFGNGHLVFAGDMFDRGLQVTECLWLVYMLEKKAKAAGGYVHFILGNHEIMNLQGDHRYVEDKYKNNAALMCKTLMQLYNEDSELGRWLRTKNIVEKIGDLLFAHGGISAELNNQPLSVEQINLIARPFYADSAVAKNADTKVNLLYSSTTSPFWYRLYYATNRFSKSNNKWIYKAKEAQVDSTLQKFNVRHIVTGHTIVADTISVHYGGKVINTDTKHRDGKSEALLIEGDSFYRVNAEGKRVLLFRDEEK</sequence>
<proteinExistence type="predicted"/>
<keyword evidence="4" id="KW-1185">Reference proteome</keyword>
<dbReference type="GO" id="GO:0016491">
    <property type="term" value="F:oxidoreductase activity"/>
    <property type="evidence" value="ECO:0007669"/>
    <property type="project" value="InterPro"/>
</dbReference>